<comment type="caution">
    <text evidence="1">The sequence shown here is derived from an EMBL/GenBank/DDBJ whole genome shotgun (WGS) entry which is preliminary data.</text>
</comment>
<dbReference type="EMBL" id="JAODUP010000099">
    <property type="protein sequence ID" value="KAK2162399.1"/>
    <property type="molecule type" value="Genomic_DNA"/>
</dbReference>
<keyword evidence="2" id="KW-1185">Reference proteome</keyword>
<reference evidence="1" key="1">
    <citation type="journal article" date="2023" name="Mol. Biol. Evol.">
        <title>Third-Generation Sequencing Reveals the Adaptive Role of the Epigenome in Three Deep-Sea Polychaetes.</title>
        <authorList>
            <person name="Perez M."/>
            <person name="Aroh O."/>
            <person name="Sun Y."/>
            <person name="Lan Y."/>
            <person name="Juniper S.K."/>
            <person name="Young C.R."/>
            <person name="Angers B."/>
            <person name="Qian P.Y."/>
        </authorList>
    </citation>
    <scope>NUCLEOTIDE SEQUENCE</scope>
    <source>
        <strain evidence="1">P08H-3</strain>
    </source>
</reference>
<dbReference type="Proteomes" id="UP001208570">
    <property type="component" value="Unassembled WGS sequence"/>
</dbReference>
<sequence length="220" mass="24886">MIRGPCASHPINALCATLDSMNATPSSVREQCKLVFGHCRCYLCRLSVLVHGSHIPCSHINVLGRKKGAPPRGVIGPRDEDSSSYQTRVLCSFSTHSVFCQSRSDGNYPHNELDLGDPRCTFVMCTNKRTVVHSCPRGTRTGRFYLPEYYPKAFYLAGKYGKYRKYGPDFRSLEVRFREDFRNHKSTHGICDYFDVGGVCGALYPDYNAFIRDDSANLRY</sequence>
<dbReference type="AlphaFoldDB" id="A0AAD9NCQ1"/>
<evidence type="ECO:0000313" key="2">
    <source>
        <dbReference type="Proteomes" id="UP001208570"/>
    </source>
</evidence>
<organism evidence="1 2">
    <name type="scientific">Paralvinella palmiformis</name>
    <dbReference type="NCBI Taxonomy" id="53620"/>
    <lineage>
        <taxon>Eukaryota</taxon>
        <taxon>Metazoa</taxon>
        <taxon>Spiralia</taxon>
        <taxon>Lophotrochozoa</taxon>
        <taxon>Annelida</taxon>
        <taxon>Polychaeta</taxon>
        <taxon>Sedentaria</taxon>
        <taxon>Canalipalpata</taxon>
        <taxon>Terebellida</taxon>
        <taxon>Terebelliformia</taxon>
        <taxon>Alvinellidae</taxon>
        <taxon>Paralvinella</taxon>
    </lineage>
</organism>
<proteinExistence type="predicted"/>
<evidence type="ECO:0000313" key="1">
    <source>
        <dbReference type="EMBL" id="KAK2162399.1"/>
    </source>
</evidence>
<gene>
    <name evidence="1" type="ORF">LSH36_99g01018</name>
</gene>
<protein>
    <submittedName>
        <fullName evidence="1">Uncharacterized protein</fullName>
    </submittedName>
</protein>
<name>A0AAD9NCQ1_9ANNE</name>
<accession>A0AAD9NCQ1</accession>